<keyword evidence="12" id="KW-1185">Reference proteome</keyword>
<dbReference type="CDD" id="cd01561">
    <property type="entry name" value="CBS_like"/>
    <property type="match status" value="1"/>
</dbReference>
<comment type="pathway">
    <text evidence="2">Amino-acid biosynthesis; L-cysteine biosynthesis; L-cysteine from L-serine: step 2/2.</text>
</comment>
<organism evidence="11 12">
    <name type="scientific">Liquorilactobacillus satsumensis DSM 16230 = JCM 12392</name>
    <dbReference type="NCBI Taxonomy" id="1423801"/>
    <lineage>
        <taxon>Bacteria</taxon>
        <taxon>Bacillati</taxon>
        <taxon>Bacillota</taxon>
        <taxon>Bacilli</taxon>
        <taxon>Lactobacillales</taxon>
        <taxon>Lactobacillaceae</taxon>
        <taxon>Liquorilactobacillus</taxon>
    </lineage>
</organism>
<dbReference type="InterPro" id="IPR036052">
    <property type="entry name" value="TrpB-like_PALP_sf"/>
</dbReference>
<comment type="similarity">
    <text evidence="3">Belongs to the cysteine synthase/cystathionine beta-synthase family.</text>
</comment>
<proteinExistence type="inferred from homology"/>
<evidence type="ECO:0000256" key="8">
    <source>
        <dbReference type="ARBA" id="ARBA00023192"/>
    </source>
</evidence>
<dbReference type="SUPFAM" id="SSF53686">
    <property type="entry name" value="Tryptophan synthase beta subunit-like PLP-dependent enzymes"/>
    <property type="match status" value="1"/>
</dbReference>
<evidence type="ECO:0000259" key="10">
    <source>
        <dbReference type="Pfam" id="PF00291"/>
    </source>
</evidence>
<dbReference type="Gene3D" id="3.40.50.1100">
    <property type="match status" value="2"/>
</dbReference>
<dbReference type="PROSITE" id="PS00901">
    <property type="entry name" value="CYS_SYNTHASE"/>
    <property type="match status" value="1"/>
</dbReference>
<dbReference type="Proteomes" id="UP000051166">
    <property type="component" value="Unassembled WGS sequence"/>
</dbReference>
<evidence type="ECO:0000256" key="5">
    <source>
        <dbReference type="ARBA" id="ARBA00022605"/>
    </source>
</evidence>
<keyword evidence="5" id="KW-0028">Amino-acid biosynthesis</keyword>
<dbReference type="InterPro" id="IPR001216">
    <property type="entry name" value="P-phosphate_BS"/>
</dbReference>
<feature type="domain" description="Tryptophan synthase beta chain-like PALP" evidence="10">
    <location>
        <begin position="9"/>
        <end position="295"/>
    </location>
</feature>
<evidence type="ECO:0000256" key="4">
    <source>
        <dbReference type="ARBA" id="ARBA00012681"/>
    </source>
</evidence>
<dbReference type="EMBL" id="AZFQ01000026">
    <property type="protein sequence ID" value="KRL99459.1"/>
    <property type="molecule type" value="Genomic_DNA"/>
</dbReference>
<evidence type="ECO:0000256" key="6">
    <source>
        <dbReference type="ARBA" id="ARBA00022679"/>
    </source>
</evidence>
<comment type="caution">
    <text evidence="11">The sequence shown here is derived from an EMBL/GenBank/DDBJ whole genome shotgun (WGS) entry which is preliminary data.</text>
</comment>
<dbReference type="EC" id="2.5.1.47" evidence="4"/>
<dbReference type="STRING" id="1423801.FD50_GL000156"/>
<gene>
    <name evidence="11" type="ORF">FD50_GL000156</name>
</gene>
<reference evidence="11 12" key="1">
    <citation type="journal article" date="2015" name="Genome Announc.">
        <title>Expanding the biotechnology potential of lactobacilli through comparative genomics of 213 strains and associated genera.</title>
        <authorList>
            <person name="Sun Z."/>
            <person name="Harris H.M."/>
            <person name="McCann A."/>
            <person name="Guo C."/>
            <person name="Argimon S."/>
            <person name="Zhang W."/>
            <person name="Yang X."/>
            <person name="Jeffery I.B."/>
            <person name="Cooney J.C."/>
            <person name="Kagawa T.F."/>
            <person name="Liu W."/>
            <person name="Song Y."/>
            <person name="Salvetti E."/>
            <person name="Wrobel A."/>
            <person name="Rasinkangas P."/>
            <person name="Parkhill J."/>
            <person name="Rea M.C."/>
            <person name="O'Sullivan O."/>
            <person name="Ritari J."/>
            <person name="Douillard F.P."/>
            <person name="Paul Ross R."/>
            <person name="Yang R."/>
            <person name="Briner A.E."/>
            <person name="Felis G.E."/>
            <person name="de Vos W.M."/>
            <person name="Barrangou R."/>
            <person name="Klaenhammer T.R."/>
            <person name="Caufield P.W."/>
            <person name="Cui Y."/>
            <person name="Zhang H."/>
            <person name="O'Toole P.W."/>
        </authorList>
    </citation>
    <scope>NUCLEOTIDE SEQUENCE [LARGE SCALE GENOMIC DNA]</scope>
    <source>
        <strain evidence="11 12">DSM 16230</strain>
    </source>
</reference>
<keyword evidence="7" id="KW-0663">Pyridoxal phosphate</keyword>
<evidence type="ECO:0000313" key="11">
    <source>
        <dbReference type="EMBL" id="KRL99459.1"/>
    </source>
</evidence>
<dbReference type="Pfam" id="PF00291">
    <property type="entry name" value="PALP"/>
    <property type="match status" value="1"/>
</dbReference>
<protein>
    <recommendedName>
        <fullName evidence="4">cysteine synthase</fullName>
        <ecNumber evidence="4">2.5.1.47</ecNumber>
    </recommendedName>
</protein>
<evidence type="ECO:0000256" key="7">
    <source>
        <dbReference type="ARBA" id="ARBA00022898"/>
    </source>
</evidence>
<evidence type="ECO:0000256" key="1">
    <source>
        <dbReference type="ARBA" id="ARBA00001933"/>
    </source>
</evidence>
<comment type="cofactor">
    <cofactor evidence="1">
        <name>pyridoxal 5'-phosphate</name>
        <dbReference type="ChEBI" id="CHEBI:597326"/>
    </cofactor>
</comment>
<dbReference type="AlphaFoldDB" id="A0A0R1V785"/>
<name>A0A0R1V785_9LACO</name>
<evidence type="ECO:0000256" key="2">
    <source>
        <dbReference type="ARBA" id="ARBA00004962"/>
    </source>
</evidence>
<dbReference type="PATRIC" id="fig|1423801.4.peg.158"/>
<dbReference type="PANTHER" id="PTHR10314">
    <property type="entry name" value="CYSTATHIONINE BETA-SYNTHASE"/>
    <property type="match status" value="1"/>
</dbReference>
<dbReference type="GO" id="GO:0004124">
    <property type="term" value="F:cysteine synthase activity"/>
    <property type="evidence" value="ECO:0007669"/>
    <property type="project" value="UniProtKB-EC"/>
</dbReference>
<dbReference type="InterPro" id="IPR050214">
    <property type="entry name" value="Cys_Synth/Cystath_Beta-Synth"/>
</dbReference>
<accession>A0A0R1V785</accession>
<keyword evidence="6" id="KW-0808">Transferase</keyword>
<sequence length="307" mass="33260">MEMIYHSVKELIGKTPLLELEIKVPHGSRIFAKLEMNNPGGSIKDRLGFYLIEQAFKEHKLHKGMTVIEPTAGNTGIGVALAASYYDLKTILVVPEKFSQEKQTLMKALGAQLVHTPSEDGIVGAIKKVAELAAATPDSYVPMQFKNLDNPDAYYHSIAPEIAREMAANQLQIDGFAAGVGSGGTFVGMARYFKELSPAIQTAIVEPEGSILNGGPQHAHRTEGIGVEFIPPFLDKKNVDHIFTISDQAAFSWVKRSAKEQGLLIGSSSGAALAASLKLAEVLPPHSNIVTVFPDSSERYLSQKIYD</sequence>
<dbReference type="GO" id="GO:0006535">
    <property type="term" value="P:cysteine biosynthetic process from serine"/>
    <property type="evidence" value="ECO:0007669"/>
    <property type="project" value="InterPro"/>
</dbReference>
<dbReference type="FunFam" id="3.40.50.1100:FF:000006">
    <property type="entry name" value="Cysteine synthase"/>
    <property type="match status" value="1"/>
</dbReference>
<dbReference type="InterPro" id="IPR001926">
    <property type="entry name" value="TrpB-like_PALP"/>
</dbReference>
<comment type="catalytic activity">
    <reaction evidence="9">
        <text>O-acetyl-L-serine + hydrogen sulfide = L-cysteine + acetate</text>
        <dbReference type="Rhea" id="RHEA:14829"/>
        <dbReference type="ChEBI" id="CHEBI:29919"/>
        <dbReference type="ChEBI" id="CHEBI:30089"/>
        <dbReference type="ChEBI" id="CHEBI:35235"/>
        <dbReference type="ChEBI" id="CHEBI:58340"/>
        <dbReference type="EC" id="2.5.1.47"/>
    </reaction>
</comment>
<evidence type="ECO:0000313" key="12">
    <source>
        <dbReference type="Proteomes" id="UP000051166"/>
    </source>
</evidence>
<keyword evidence="8" id="KW-0198">Cysteine biosynthesis</keyword>
<evidence type="ECO:0000256" key="9">
    <source>
        <dbReference type="ARBA" id="ARBA00047931"/>
    </source>
</evidence>
<evidence type="ECO:0000256" key="3">
    <source>
        <dbReference type="ARBA" id="ARBA00007103"/>
    </source>
</evidence>